<evidence type="ECO:0000256" key="7">
    <source>
        <dbReference type="ARBA" id="ARBA00023024"/>
    </source>
</evidence>
<name>A0A9W8N1E0_9AGAR</name>
<comment type="subcellular location">
    <subcellularLocation>
        <location evidence="2">Secreted</location>
    </subcellularLocation>
</comment>
<feature type="region of interest" description="Disordered" evidence="12">
    <location>
        <begin position="429"/>
        <end position="450"/>
    </location>
</feature>
<evidence type="ECO:0000256" key="8">
    <source>
        <dbReference type="ARBA" id="ARBA00023277"/>
    </source>
</evidence>
<accession>A0A9W8N1E0</accession>
<dbReference type="GO" id="GO:0008061">
    <property type="term" value="F:chitin binding"/>
    <property type="evidence" value="ECO:0007669"/>
    <property type="project" value="InterPro"/>
</dbReference>
<dbReference type="GO" id="GO:0006032">
    <property type="term" value="P:chitin catabolic process"/>
    <property type="evidence" value="ECO:0007669"/>
    <property type="project" value="UniProtKB-KW"/>
</dbReference>
<dbReference type="GO" id="GO:0005576">
    <property type="term" value="C:extracellular region"/>
    <property type="evidence" value="ECO:0007669"/>
    <property type="project" value="UniProtKB-SubCell"/>
</dbReference>
<dbReference type="InterPro" id="IPR050314">
    <property type="entry name" value="Glycosyl_Hydrlase_18"/>
</dbReference>
<feature type="region of interest" description="Disordered" evidence="12">
    <location>
        <begin position="63"/>
        <end position="96"/>
    </location>
</feature>
<dbReference type="InterPro" id="IPR029070">
    <property type="entry name" value="Chitinase_insertion_sf"/>
</dbReference>
<dbReference type="Gene3D" id="3.20.20.80">
    <property type="entry name" value="Glycosidases"/>
    <property type="match status" value="1"/>
</dbReference>
<keyword evidence="9 11" id="KW-0326">Glycosidase</keyword>
<gene>
    <name evidence="14" type="ORF">NLJ89_g647</name>
</gene>
<feature type="compositionally biased region" description="Basic and acidic residues" evidence="12">
    <location>
        <begin position="14"/>
        <end position="26"/>
    </location>
</feature>
<dbReference type="AlphaFoldDB" id="A0A9W8N1E0"/>
<dbReference type="InterPro" id="IPR001223">
    <property type="entry name" value="Glyco_hydro18_cat"/>
</dbReference>
<evidence type="ECO:0000256" key="12">
    <source>
        <dbReference type="SAM" id="MobiDB-lite"/>
    </source>
</evidence>
<dbReference type="SMART" id="SM00636">
    <property type="entry name" value="Glyco_18"/>
    <property type="match status" value="1"/>
</dbReference>
<feature type="region of interest" description="Disordered" evidence="12">
    <location>
        <begin position="1"/>
        <end position="32"/>
    </location>
</feature>
<evidence type="ECO:0000256" key="6">
    <source>
        <dbReference type="ARBA" id="ARBA00022801"/>
    </source>
</evidence>
<dbReference type="OrthoDB" id="76388at2759"/>
<dbReference type="FunFam" id="3.10.50.10:FF:000005">
    <property type="entry name" value="Endochitinase B1"/>
    <property type="match status" value="1"/>
</dbReference>
<keyword evidence="8" id="KW-0119">Carbohydrate metabolism</keyword>
<evidence type="ECO:0000256" key="5">
    <source>
        <dbReference type="ARBA" id="ARBA00022525"/>
    </source>
</evidence>
<dbReference type="InterPro" id="IPR017853">
    <property type="entry name" value="GH"/>
</dbReference>
<reference evidence="14" key="1">
    <citation type="submission" date="2022-07" db="EMBL/GenBank/DDBJ databases">
        <title>Genome Sequence of Agrocybe chaxingu.</title>
        <authorList>
            <person name="Buettner E."/>
        </authorList>
    </citation>
    <scope>NUCLEOTIDE SEQUENCE</scope>
    <source>
        <strain evidence="14">MP-N11</strain>
    </source>
</reference>
<evidence type="ECO:0000256" key="4">
    <source>
        <dbReference type="ARBA" id="ARBA00012729"/>
    </source>
</evidence>
<evidence type="ECO:0000256" key="3">
    <source>
        <dbReference type="ARBA" id="ARBA00008682"/>
    </source>
</evidence>
<dbReference type="SUPFAM" id="SSF51445">
    <property type="entry name" value="(Trans)glycosidases"/>
    <property type="match status" value="1"/>
</dbReference>
<dbReference type="GO" id="GO:0000272">
    <property type="term" value="P:polysaccharide catabolic process"/>
    <property type="evidence" value="ECO:0007669"/>
    <property type="project" value="UniProtKB-KW"/>
</dbReference>
<dbReference type="PANTHER" id="PTHR11177">
    <property type="entry name" value="CHITINASE"/>
    <property type="match status" value="1"/>
</dbReference>
<evidence type="ECO:0000256" key="10">
    <source>
        <dbReference type="ARBA" id="ARBA00023326"/>
    </source>
</evidence>
<dbReference type="PROSITE" id="PS01095">
    <property type="entry name" value="GH18_1"/>
    <property type="match status" value="1"/>
</dbReference>
<evidence type="ECO:0000259" key="13">
    <source>
        <dbReference type="PROSITE" id="PS51910"/>
    </source>
</evidence>
<evidence type="ECO:0000313" key="14">
    <source>
        <dbReference type="EMBL" id="KAJ3517198.1"/>
    </source>
</evidence>
<keyword evidence="5" id="KW-0964">Secreted</keyword>
<dbReference type="GO" id="GO:0008843">
    <property type="term" value="F:endochitinase activity"/>
    <property type="evidence" value="ECO:0007669"/>
    <property type="project" value="UniProtKB-EC"/>
</dbReference>
<dbReference type="SUPFAM" id="SSF54556">
    <property type="entry name" value="Chitinase insertion domain"/>
    <property type="match status" value="1"/>
</dbReference>
<dbReference type="FunFam" id="3.20.20.80:FF:000075">
    <property type="entry name" value="Sporulation-specific chitinase"/>
    <property type="match status" value="1"/>
</dbReference>
<dbReference type="EC" id="3.2.1.14" evidence="4"/>
<keyword evidence="6 11" id="KW-0378">Hydrolase</keyword>
<evidence type="ECO:0000256" key="1">
    <source>
        <dbReference type="ARBA" id="ARBA00000822"/>
    </source>
</evidence>
<comment type="similarity">
    <text evidence="3">Belongs to the glycosyl hydrolase 18 family. Chitinase class V subfamily.</text>
</comment>
<proteinExistence type="inferred from homology"/>
<comment type="catalytic activity">
    <reaction evidence="1">
        <text>Random endo-hydrolysis of N-acetyl-beta-D-glucosaminide (1-&gt;4)-beta-linkages in chitin and chitodextrins.</text>
        <dbReference type="EC" id="3.2.1.14"/>
    </reaction>
</comment>
<keyword evidence="7" id="KW-0146">Chitin degradation</keyword>
<dbReference type="PANTHER" id="PTHR11177:SF317">
    <property type="entry name" value="CHITINASE 12-RELATED"/>
    <property type="match status" value="1"/>
</dbReference>
<dbReference type="PROSITE" id="PS51910">
    <property type="entry name" value="GH18_2"/>
    <property type="match status" value="1"/>
</dbReference>
<evidence type="ECO:0000313" key="15">
    <source>
        <dbReference type="Proteomes" id="UP001148786"/>
    </source>
</evidence>
<dbReference type="Pfam" id="PF00704">
    <property type="entry name" value="Glyco_hydro_18"/>
    <property type="match status" value="1"/>
</dbReference>
<comment type="caution">
    <text evidence="14">The sequence shown here is derived from an EMBL/GenBank/DDBJ whole genome shotgun (WGS) entry which is preliminary data.</text>
</comment>
<dbReference type="Proteomes" id="UP001148786">
    <property type="component" value="Unassembled WGS sequence"/>
</dbReference>
<keyword evidence="10" id="KW-0624">Polysaccharide degradation</keyword>
<sequence length="484" mass="53450">MTASSYEPLPTSESNDRLVEHSHLETDNSPPPQRNFAAARRWLILGLAFCLVALLSFRAGQSSVAPKFPSPDTPEHKPDTDRPCSPDDPTMPCDASSIGVSTARKFPPSLIPVQDLTHILYSFANVKPDTGEVYLSDLWADQDIHYPGDSWNDAGNNLYGNFKAIYNLKKANRHLKVLLSIGGWTYSPNFHPVVINPALRAKFVETSVKILEDYGLDGLDVDYEHPTNDEQAAGYAELLKEMRIALDKHAARKGYGAKFLLTIAAPCGPDNYKKLHVQKMDRYLDFWNLMAYDFAGSWDSVTGHQANLYGGPLGAASAVNWFISQNVMRDKLVLGVPLYGRSFLNTDGPGSSFSGIGQGTWESGVYDYRVLPLPNSTMKEDTKTGVSWSYDPAKREMISFDSENIARLKGQYIKRENLGGSMFWELSGDKGSSREGMESGPGKDPQPGHSLVAIVKNAMGGLEKSSNWLSYTDSKFDNLKKGMP</sequence>
<dbReference type="Gene3D" id="3.10.50.10">
    <property type="match status" value="1"/>
</dbReference>
<evidence type="ECO:0000256" key="11">
    <source>
        <dbReference type="RuleBase" id="RU000489"/>
    </source>
</evidence>
<dbReference type="InterPro" id="IPR001579">
    <property type="entry name" value="Glyco_hydro_18_chit_AS"/>
</dbReference>
<keyword evidence="15" id="KW-1185">Reference proteome</keyword>
<dbReference type="CDD" id="cd06548">
    <property type="entry name" value="GH18_chitinase"/>
    <property type="match status" value="1"/>
</dbReference>
<feature type="compositionally biased region" description="Basic and acidic residues" evidence="12">
    <location>
        <begin position="73"/>
        <end position="85"/>
    </location>
</feature>
<evidence type="ECO:0000256" key="9">
    <source>
        <dbReference type="ARBA" id="ARBA00023295"/>
    </source>
</evidence>
<evidence type="ECO:0000256" key="2">
    <source>
        <dbReference type="ARBA" id="ARBA00004613"/>
    </source>
</evidence>
<organism evidence="14 15">
    <name type="scientific">Agrocybe chaxingu</name>
    <dbReference type="NCBI Taxonomy" id="84603"/>
    <lineage>
        <taxon>Eukaryota</taxon>
        <taxon>Fungi</taxon>
        <taxon>Dikarya</taxon>
        <taxon>Basidiomycota</taxon>
        <taxon>Agaricomycotina</taxon>
        <taxon>Agaricomycetes</taxon>
        <taxon>Agaricomycetidae</taxon>
        <taxon>Agaricales</taxon>
        <taxon>Agaricineae</taxon>
        <taxon>Strophariaceae</taxon>
        <taxon>Agrocybe</taxon>
    </lineage>
</organism>
<dbReference type="InterPro" id="IPR011583">
    <property type="entry name" value="Chitinase_II/V-like_cat"/>
</dbReference>
<protein>
    <recommendedName>
        <fullName evidence="4">chitinase</fullName>
        <ecNumber evidence="4">3.2.1.14</ecNumber>
    </recommendedName>
</protein>
<dbReference type="EMBL" id="JANKHO010000027">
    <property type="protein sequence ID" value="KAJ3517198.1"/>
    <property type="molecule type" value="Genomic_DNA"/>
</dbReference>
<feature type="domain" description="GH18" evidence="13">
    <location>
        <begin position="95"/>
        <end position="462"/>
    </location>
</feature>